<keyword evidence="1" id="KW-0472">Membrane</keyword>
<evidence type="ECO:0000256" key="1">
    <source>
        <dbReference type="SAM" id="Phobius"/>
    </source>
</evidence>
<accession>A0A0E3V5E0</accession>
<dbReference type="KEGG" id="srd:SD10_03320"/>
<keyword evidence="3" id="KW-1185">Reference proteome</keyword>
<keyword evidence="1" id="KW-0812">Transmembrane</keyword>
<protein>
    <submittedName>
        <fullName evidence="2">Uncharacterized protein</fullName>
    </submittedName>
</protein>
<dbReference type="EMBL" id="CP010429">
    <property type="protein sequence ID" value="AKD54072.1"/>
    <property type="molecule type" value="Genomic_DNA"/>
</dbReference>
<dbReference type="OrthoDB" id="949461at2"/>
<reference evidence="2 3" key="1">
    <citation type="journal article" date="2014" name="Curr. Microbiol.">
        <title>Spirosoma radiotolerans sp. nov., a gamma-radiation-resistant bacterium isolated from gamma ray-irradiated soil.</title>
        <authorList>
            <person name="Lee J.J."/>
            <person name="Srinivasan S."/>
            <person name="Lim S."/>
            <person name="Joe M."/>
            <person name="Im S."/>
            <person name="Bae S.I."/>
            <person name="Park K.R."/>
            <person name="Han J.H."/>
            <person name="Park S.H."/>
            <person name="Joo B.M."/>
            <person name="Park S.J."/>
            <person name="Kim M.K."/>
        </authorList>
    </citation>
    <scope>NUCLEOTIDE SEQUENCE [LARGE SCALE GENOMIC DNA]</scope>
    <source>
        <strain evidence="2 3">DG5A</strain>
    </source>
</reference>
<sequence length="216" mass="24434">MALTDVELKCLRYDLVELAHIDYTDVLNELLDHYATLTEQKMATGLSFDDASKWAWAELGAGKGLQAVQRNYADSTRKYLKNRHLAIVKSYFRWPAIVVTLLVSVLIYQLLAVMTPTASNVAFAILLLSPCLALTYIFVNGGSEYDNRQKLAWRYLKQQANLPMTLISLSNCFSDEYKSGFLPLTAAFASVFCIAYLLYAVSLFQLSREQFRTILT</sequence>
<dbReference type="STRING" id="1379870.SD10_03320"/>
<proteinExistence type="predicted"/>
<organism evidence="2 3">
    <name type="scientific">Spirosoma radiotolerans</name>
    <dbReference type="NCBI Taxonomy" id="1379870"/>
    <lineage>
        <taxon>Bacteria</taxon>
        <taxon>Pseudomonadati</taxon>
        <taxon>Bacteroidota</taxon>
        <taxon>Cytophagia</taxon>
        <taxon>Cytophagales</taxon>
        <taxon>Cytophagaceae</taxon>
        <taxon>Spirosoma</taxon>
    </lineage>
</organism>
<dbReference type="RefSeq" id="WP_046375669.1">
    <property type="nucleotide sequence ID" value="NZ_CP010429.1"/>
</dbReference>
<dbReference type="PATRIC" id="fig|1379870.5.peg.728"/>
<feature type="transmembrane region" description="Helical" evidence="1">
    <location>
        <begin position="91"/>
        <end position="111"/>
    </location>
</feature>
<dbReference type="AlphaFoldDB" id="A0A0E3V5E0"/>
<feature type="transmembrane region" description="Helical" evidence="1">
    <location>
        <begin position="181"/>
        <end position="204"/>
    </location>
</feature>
<gene>
    <name evidence="2" type="ORF">SD10_03320</name>
</gene>
<dbReference type="HOGENOM" id="CLU_1155716_0_0_10"/>
<evidence type="ECO:0000313" key="2">
    <source>
        <dbReference type="EMBL" id="AKD54072.1"/>
    </source>
</evidence>
<name>A0A0E3V5E0_9BACT</name>
<feature type="transmembrane region" description="Helical" evidence="1">
    <location>
        <begin position="117"/>
        <end position="139"/>
    </location>
</feature>
<evidence type="ECO:0000313" key="3">
    <source>
        <dbReference type="Proteomes" id="UP000033054"/>
    </source>
</evidence>
<keyword evidence="1" id="KW-1133">Transmembrane helix</keyword>
<dbReference type="Proteomes" id="UP000033054">
    <property type="component" value="Chromosome"/>
</dbReference>